<accession>A0A6M3ZUD1</accession>
<feature type="transmembrane region" description="Helical" evidence="2">
    <location>
        <begin position="171"/>
        <end position="190"/>
    </location>
</feature>
<dbReference type="Proteomes" id="UP000501648">
    <property type="component" value="Chromosome"/>
</dbReference>
<keyword evidence="2" id="KW-0812">Transmembrane</keyword>
<dbReference type="EMBL" id="CP008956">
    <property type="protein sequence ID" value="QJQ02259.1"/>
    <property type="molecule type" value="Genomic_DNA"/>
</dbReference>
<evidence type="ECO:0000313" key="4">
    <source>
        <dbReference type="Proteomes" id="UP000501648"/>
    </source>
</evidence>
<dbReference type="AlphaFoldDB" id="A0A6M3ZUD1"/>
<evidence type="ECO:0000256" key="1">
    <source>
        <dbReference type="SAM" id="MobiDB-lite"/>
    </source>
</evidence>
<dbReference type="InterPro" id="IPR010295">
    <property type="entry name" value="DUF898"/>
</dbReference>
<feature type="region of interest" description="Disordered" evidence="1">
    <location>
        <begin position="1"/>
        <end position="23"/>
    </location>
</feature>
<keyword evidence="2" id="KW-0472">Membrane</keyword>
<feature type="transmembrane region" description="Helical" evidence="2">
    <location>
        <begin position="220"/>
        <end position="244"/>
    </location>
</feature>
<proteinExistence type="predicted"/>
<feature type="transmembrane region" description="Helical" evidence="2">
    <location>
        <begin position="302"/>
        <end position="323"/>
    </location>
</feature>
<keyword evidence="2" id="KW-1133">Transmembrane helix</keyword>
<gene>
    <name evidence="3" type="ORF">C798_19065</name>
</gene>
<dbReference type="RefSeq" id="WP_017453886.1">
    <property type="nucleotide sequence ID" value="NZ_CP008956.1"/>
</dbReference>
<feature type="transmembrane region" description="Helical" evidence="2">
    <location>
        <begin position="256"/>
        <end position="274"/>
    </location>
</feature>
<evidence type="ECO:0000313" key="3">
    <source>
        <dbReference type="EMBL" id="QJQ02259.1"/>
    </source>
</evidence>
<feature type="transmembrane region" description="Helical" evidence="2">
    <location>
        <begin position="107"/>
        <end position="140"/>
    </location>
</feature>
<dbReference type="Pfam" id="PF05987">
    <property type="entry name" value="DUF898"/>
    <property type="match status" value="1"/>
</dbReference>
<organism evidence="3 4">
    <name type="scientific">Herbaspirillum rubrisubalbicans Os34</name>
    <dbReference type="NCBI Taxonomy" id="1235827"/>
    <lineage>
        <taxon>Bacteria</taxon>
        <taxon>Pseudomonadati</taxon>
        <taxon>Pseudomonadota</taxon>
        <taxon>Betaproteobacteria</taxon>
        <taxon>Burkholderiales</taxon>
        <taxon>Oxalobacteraceae</taxon>
        <taxon>Herbaspirillum</taxon>
    </lineage>
</organism>
<feature type="transmembrane region" description="Helical" evidence="2">
    <location>
        <begin position="51"/>
        <end position="71"/>
    </location>
</feature>
<evidence type="ECO:0000256" key="2">
    <source>
        <dbReference type="SAM" id="Phobius"/>
    </source>
</evidence>
<reference evidence="3 4" key="1">
    <citation type="journal article" date="2012" name="J. Bacteriol.">
        <title>Genome sequence of the pathogenic Herbaspirillum seropedicae strain Os34, isolated from rice roots.</title>
        <authorList>
            <person name="Ye W."/>
            <person name="Ye S."/>
            <person name="Liu J."/>
            <person name="Chang S."/>
            <person name="Chen M."/>
            <person name="Zhu B."/>
            <person name="Guo L."/>
            <person name="An Q."/>
        </authorList>
    </citation>
    <scope>NUCLEOTIDE SEQUENCE [LARGE SCALE GENOMIC DNA]</scope>
    <source>
        <strain evidence="3 4">Os34</strain>
    </source>
</reference>
<protein>
    <submittedName>
        <fullName evidence="3">DUF898 domain-containing protein</fullName>
    </submittedName>
</protein>
<name>A0A6M3ZUD1_9BURK</name>
<sequence>MNDQSDLPESAAQPPSTPPQAPANFATALRDSADHSAPQGFSFSASGSEYFRIWIVNLLLSVVTLGIYSAWAKVRRLRYFYANTSVAGASFDYHGNPMAILKGRIIAVVVMGLYQLAAAFNVVLGLIAAIVMAVAGPWLIWRSLQFKLYNTSYRGIRFGFRGSAGGVFKNFFVWPALGSISVGLLAPLAYQRFKRYQHGQSRFGATQFDFTGKPGAFYKVFLIAFGIWLAGFLAGIAALVAVGYSHISLFVMLPHGLPIIIALYAWTFAIYPLLMTQLQNLVWNSTRLGEHRFKSTMRWQRVVFIFVTNLLGIAFTLGLYTPFAQIRMMRYRIESLALLPAGNLDEFLAASEPHGSATSEGLGDLLDFDLSM</sequence>